<dbReference type="PROSITE" id="PS50048">
    <property type="entry name" value="ZN2_CY6_FUNGAL_2"/>
    <property type="match status" value="1"/>
</dbReference>
<evidence type="ECO:0000313" key="5">
    <source>
        <dbReference type="EMBL" id="KAF2671054.1"/>
    </source>
</evidence>
<dbReference type="OrthoDB" id="5333823at2759"/>
<dbReference type="SUPFAM" id="SSF57701">
    <property type="entry name" value="Zn2/Cys6 DNA-binding domain"/>
    <property type="match status" value="1"/>
</dbReference>
<dbReference type="PROSITE" id="PS00463">
    <property type="entry name" value="ZN2_CY6_FUNGAL_1"/>
    <property type="match status" value="1"/>
</dbReference>
<evidence type="ECO:0000313" key="6">
    <source>
        <dbReference type="Proteomes" id="UP000799302"/>
    </source>
</evidence>
<name>A0A6A6UJJ4_9PEZI</name>
<organism evidence="5 6">
    <name type="scientific">Microthyrium microscopicum</name>
    <dbReference type="NCBI Taxonomy" id="703497"/>
    <lineage>
        <taxon>Eukaryota</taxon>
        <taxon>Fungi</taxon>
        <taxon>Dikarya</taxon>
        <taxon>Ascomycota</taxon>
        <taxon>Pezizomycotina</taxon>
        <taxon>Dothideomycetes</taxon>
        <taxon>Dothideomycetes incertae sedis</taxon>
        <taxon>Microthyriales</taxon>
        <taxon>Microthyriaceae</taxon>
        <taxon>Microthyrium</taxon>
    </lineage>
</organism>
<accession>A0A6A6UJJ4</accession>
<keyword evidence="2" id="KW-0539">Nucleus</keyword>
<dbReference type="InterPro" id="IPR036864">
    <property type="entry name" value="Zn2-C6_fun-type_DNA-bd_sf"/>
</dbReference>
<dbReference type="Pfam" id="PF11951">
    <property type="entry name" value="Fungal_trans_2"/>
    <property type="match status" value="1"/>
</dbReference>
<dbReference type="AlphaFoldDB" id="A0A6A6UJJ4"/>
<dbReference type="Proteomes" id="UP000799302">
    <property type="component" value="Unassembled WGS sequence"/>
</dbReference>
<evidence type="ECO:0000256" key="2">
    <source>
        <dbReference type="ARBA" id="ARBA00023242"/>
    </source>
</evidence>
<dbReference type="GO" id="GO:0000981">
    <property type="term" value="F:DNA-binding transcription factor activity, RNA polymerase II-specific"/>
    <property type="evidence" value="ECO:0007669"/>
    <property type="project" value="InterPro"/>
</dbReference>
<evidence type="ECO:0000256" key="1">
    <source>
        <dbReference type="ARBA" id="ARBA00004123"/>
    </source>
</evidence>
<evidence type="ECO:0000259" key="4">
    <source>
        <dbReference type="PROSITE" id="PS50048"/>
    </source>
</evidence>
<gene>
    <name evidence="5" type="ORF">BT63DRAFT_453433</name>
</gene>
<protein>
    <recommendedName>
        <fullName evidence="4">Zn(2)-C6 fungal-type domain-containing protein</fullName>
    </recommendedName>
</protein>
<proteinExistence type="predicted"/>
<dbReference type="GO" id="GO:0000976">
    <property type="term" value="F:transcription cis-regulatory region binding"/>
    <property type="evidence" value="ECO:0007669"/>
    <property type="project" value="TreeGrafter"/>
</dbReference>
<dbReference type="PANTHER" id="PTHR37534">
    <property type="entry name" value="TRANSCRIPTIONAL ACTIVATOR PROTEIN UGA3"/>
    <property type="match status" value="1"/>
</dbReference>
<dbReference type="GO" id="GO:0008270">
    <property type="term" value="F:zinc ion binding"/>
    <property type="evidence" value="ECO:0007669"/>
    <property type="project" value="InterPro"/>
</dbReference>
<dbReference type="InterPro" id="IPR001138">
    <property type="entry name" value="Zn2Cys6_DnaBD"/>
</dbReference>
<feature type="region of interest" description="Disordered" evidence="3">
    <location>
        <begin position="1"/>
        <end position="118"/>
    </location>
</feature>
<evidence type="ECO:0000256" key="3">
    <source>
        <dbReference type="SAM" id="MobiDB-lite"/>
    </source>
</evidence>
<feature type="domain" description="Zn(2)-C6 fungal-type" evidence="4">
    <location>
        <begin position="119"/>
        <end position="147"/>
    </location>
</feature>
<keyword evidence="6" id="KW-1185">Reference proteome</keyword>
<sequence>MAHSNYFPGYVPHRATDDPSSSSSPTSSGISESPRESSISFSLMTSPTQVYDDHLSGVPKLEDHDEEESIDVKLEQSEASATELVLVPGKRPRGRPRKHPKLDPQSQSPKVTKGRSKTGCKTCRKRKKKCDERKPSCRNCEQNNVHCEGYPEKSVWQNGKEKAAARNRQRWAITGARNLPTLLPAIEEDIDWSFYHHYESNLSQCLNISPESKNPFVEIILPIAQQDEGVMHALLACSGAHYLQRLRGPGQITEYEEVSRRQSYHFQKTLRGLQEEQYGDSLDSRKDTLVICRALMLWLKTIVEGDTNGEWRIHHSGIITMLQNEPRPGEEDTWAFAREFYEYHRMSCLITCRTLGDLPEPPYIPLTTGNRENFMSVCEGLEQPTKKIHFLRRKIRERRGSEQSPYVPYNLMMEAEAIDTELKDLQCRHPVNSPEWVCWNLYHNCVWLLLQRTIMSGPWPGSAVLSTVKEAVAYLQSVGAKSPIQSVMVTPVFVVGCCAFDREDRPAVLEAFRMAEEYSHNGNIQHGRRIVQELWDLMDQGNKRAWDYEQVMEDLGMDTMLT</sequence>
<dbReference type="GO" id="GO:0045944">
    <property type="term" value="P:positive regulation of transcription by RNA polymerase II"/>
    <property type="evidence" value="ECO:0007669"/>
    <property type="project" value="TreeGrafter"/>
</dbReference>
<feature type="compositionally biased region" description="Low complexity" evidence="3">
    <location>
        <begin position="19"/>
        <end position="42"/>
    </location>
</feature>
<reference evidence="5" key="1">
    <citation type="journal article" date="2020" name="Stud. Mycol.">
        <title>101 Dothideomycetes genomes: a test case for predicting lifestyles and emergence of pathogens.</title>
        <authorList>
            <person name="Haridas S."/>
            <person name="Albert R."/>
            <person name="Binder M."/>
            <person name="Bloem J."/>
            <person name="Labutti K."/>
            <person name="Salamov A."/>
            <person name="Andreopoulos B."/>
            <person name="Baker S."/>
            <person name="Barry K."/>
            <person name="Bills G."/>
            <person name="Bluhm B."/>
            <person name="Cannon C."/>
            <person name="Castanera R."/>
            <person name="Culley D."/>
            <person name="Daum C."/>
            <person name="Ezra D."/>
            <person name="Gonzalez J."/>
            <person name="Henrissat B."/>
            <person name="Kuo A."/>
            <person name="Liang C."/>
            <person name="Lipzen A."/>
            <person name="Lutzoni F."/>
            <person name="Magnuson J."/>
            <person name="Mondo S."/>
            <person name="Nolan M."/>
            <person name="Ohm R."/>
            <person name="Pangilinan J."/>
            <person name="Park H.-J."/>
            <person name="Ramirez L."/>
            <person name="Alfaro M."/>
            <person name="Sun H."/>
            <person name="Tritt A."/>
            <person name="Yoshinaga Y."/>
            <person name="Zwiers L.-H."/>
            <person name="Turgeon B."/>
            <person name="Goodwin S."/>
            <person name="Spatafora J."/>
            <person name="Crous P."/>
            <person name="Grigoriev I."/>
        </authorList>
    </citation>
    <scope>NUCLEOTIDE SEQUENCE</scope>
    <source>
        <strain evidence="5">CBS 115976</strain>
    </source>
</reference>
<dbReference type="InterPro" id="IPR021858">
    <property type="entry name" value="Fun_TF"/>
</dbReference>
<dbReference type="PANTHER" id="PTHR37534:SF38">
    <property type="entry name" value="ZN(2)-C6 FUNGAL-TYPE DOMAIN-CONTAINING PROTEIN"/>
    <property type="match status" value="1"/>
</dbReference>
<feature type="compositionally biased region" description="Basic and acidic residues" evidence="3">
    <location>
        <begin position="51"/>
        <end position="63"/>
    </location>
</feature>
<dbReference type="EMBL" id="MU004233">
    <property type="protein sequence ID" value="KAF2671054.1"/>
    <property type="molecule type" value="Genomic_DNA"/>
</dbReference>
<comment type="subcellular location">
    <subcellularLocation>
        <location evidence="1">Nucleus</location>
    </subcellularLocation>
</comment>
<dbReference type="Gene3D" id="4.10.240.10">
    <property type="entry name" value="Zn(2)-C6 fungal-type DNA-binding domain"/>
    <property type="match status" value="1"/>
</dbReference>
<dbReference type="Pfam" id="PF00172">
    <property type="entry name" value="Zn_clus"/>
    <property type="match status" value="1"/>
</dbReference>
<dbReference type="SMART" id="SM00066">
    <property type="entry name" value="GAL4"/>
    <property type="match status" value="1"/>
</dbReference>
<feature type="compositionally biased region" description="Basic residues" evidence="3">
    <location>
        <begin position="90"/>
        <end position="100"/>
    </location>
</feature>
<dbReference type="GO" id="GO:0005634">
    <property type="term" value="C:nucleus"/>
    <property type="evidence" value="ECO:0007669"/>
    <property type="project" value="UniProtKB-SubCell"/>
</dbReference>